<organism evidence="5 6">
    <name type="scientific">Helicobacter cappadocius</name>
    <dbReference type="NCBI Taxonomy" id="3063998"/>
    <lineage>
        <taxon>Bacteria</taxon>
        <taxon>Pseudomonadati</taxon>
        <taxon>Campylobacterota</taxon>
        <taxon>Epsilonproteobacteria</taxon>
        <taxon>Campylobacterales</taxon>
        <taxon>Helicobacteraceae</taxon>
        <taxon>Helicobacter</taxon>
    </lineage>
</organism>
<dbReference type="Pfam" id="PF13649">
    <property type="entry name" value="Methyltransf_25"/>
    <property type="match status" value="1"/>
</dbReference>
<comment type="caution">
    <text evidence="5">The sequence shown here is derived from an EMBL/GenBank/DDBJ whole genome shotgun (WGS) entry which is preliminary data.</text>
</comment>
<evidence type="ECO:0000313" key="5">
    <source>
        <dbReference type="EMBL" id="MDP2539052.1"/>
    </source>
</evidence>
<keyword evidence="7" id="KW-1185">Reference proteome</keyword>
<dbReference type="PANTHER" id="PTHR43861">
    <property type="entry name" value="TRANS-ACONITATE 2-METHYLTRANSFERASE-RELATED"/>
    <property type="match status" value="1"/>
</dbReference>
<reference evidence="5 7" key="1">
    <citation type="submission" date="2023-07" db="EMBL/GenBank/DDBJ databases">
        <title>Unpublished Manusciprt.</title>
        <authorList>
            <person name="Aydin F."/>
            <person name="Tarhane S."/>
            <person name="Saticioglu I.B."/>
            <person name="Karakaya E."/>
            <person name="Abay S."/>
            <person name="Guran O."/>
            <person name="Bozkurt E."/>
            <person name="Uzum N."/>
            <person name="Olgun K."/>
            <person name="Jablonski D."/>
        </authorList>
    </citation>
    <scope>NUCLEOTIDE SEQUENCE</scope>
    <source>
        <strain evidence="7">faydin-H75</strain>
        <strain evidence="5">Faydin-H76</strain>
    </source>
</reference>
<dbReference type="InterPro" id="IPR029063">
    <property type="entry name" value="SAM-dependent_MTases_sf"/>
</dbReference>
<reference evidence="4 6" key="3">
    <citation type="journal article" date="2024" name="Syst. Appl. Microbiol.">
        <title>Helicobacter cappadocius sp. nov., from lizards: The first psychrotrophic Helicobacter species.</title>
        <authorList>
            <person name="Aydin F."/>
            <person name="Tarhane S."/>
            <person name="Karakaya E."/>
            <person name="Abay S."/>
            <person name="Kayman T."/>
            <person name="Guran O."/>
            <person name="Bozkurt E."/>
            <person name="Uzum N."/>
            <person name="Avci A."/>
            <person name="Olgun K."/>
            <person name="Jablonski D."/>
            <person name="Guran C."/>
            <person name="Burcin Saticioglu I."/>
        </authorList>
    </citation>
    <scope>NUCLEOTIDE SEQUENCE [LARGE SCALE GENOMIC DNA]</scope>
    <source>
        <strain evidence="4">Faydin-H75</strain>
        <strain evidence="6">faydin-H76</strain>
    </source>
</reference>
<dbReference type="Gene3D" id="3.40.50.150">
    <property type="entry name" value="Vaccinia Virus protein VP39"/>
    <property type="match status" value="1"/>
</dbReference>
<protein>
    <submittedName>
        <fullName evidence="5">Class I SAM-dependent methyltransferase</fullName>
        <ecNumber evidence="5">2.1.-.-</ecNumber>
    </submittedName>
</protein>
<dbReference type="AlphaFoldDB" id="A0AA90PS07"/>
<feature type="domain" description="Methyltransferase" evidence="3">
    <location>
        <begin position="47"/>
        <end position="132"/>
    </location>
</feature>
<name>A0AA90PS07_9HELI</name>
<dbReference type="EMBL" id="JAUPEV010000004">
    <property type="protein sequence ID" value="MDO7252958.1"/>
    <property type="molecule type" value="Genomic_DNA"/>
</dbReference>
<keyword evidence="2 5" id="KW-0808">Transferase</keyword>
<evidence type="ECO:0000313" key="6">
    <source>
        <dbReference type="Proteomes" id="UP001177258"/>
    </source>
</evidence>
<dbReference type="GO" id="GO:0008168">
    <property type="term" value="F:methyltransferase activity"/>
    <property type="evidence" value="ECO:0007669"/>
    <property type="project" value="UniProtKB-KW"/>
</dbReference>
<dbReference type="Proteomes" id="UP001177258">
    <property type="component" value="Unassembled WGS sequence"/>
</dbReference>
<dbReference type="InterPro" id="IPR041698">
    <property type="entry name" value="Methyltransf_25"/>
</dbReference>
<evidence type="ECO:0000259" key="3">
    <source>
        <dbReference type="Pfam" id="PF13649"/>
    </source>
</evidence>
<gene>
    <name evidence="4" type="ORF">Q5I04_03390</name>
    <name evidence="5" type="ORF">Q5I06_04610</name>
</gene>
<dbReference type="SUPFAM" id="SSF53335">
    <property type="entry name" value="S-adenosyl-L-methionine-dependent methyltransferases"/>
    <property type="match status" value="1"/>
</dbReference>
<keyword evidence="1 5" id="KW-0489">Methyltransferase</keyword>
<accession>A0AA90PS07</accession>
<dbReference type="RefSeq" id="WP_305516803.1">
    <property type="nucleotide sequence ID" value="NZ_JAUPEV010000004.1"/>
</dbReference>
<proteinExistence type="predicted"/>
<dbReference type="CDD" id="cd02440">
    <property type="entry name" value="AdoMet_MTases"/>
    <property type="match status" value="1"/>
</dbReference>
<dbReference type="EMBL" id="JAUYZK010000005">
    <property type="protein sequence ID" value="MDP2539052.1"/>
    <property type="molecule type" value="Genomic_DNA"/>
</dbReference>
<dbReference type="EC" id="2.1.-.-" evidence="5"/>
<sequence length="242" mass="27834">MIVRIKNKKKLNSFAKQAHSYKQSSLIQSQIVQMLLASCDFTSIHRVMDIGCGCGAVALEIDKLGIKVDKFYALDIAHEMISQHPKKTKYIPHIELICEDFEEFVFDKYDVVFAASSLQWAQDLDSVMYKIAKSSHMVRFAIHTNKSLDSVHRFLGTSSPLRDKKCLESILQKYFNGKIWIEKLERNFTNRQDFLGHLKESGLLGGGVLNFSQARYFRNNIPFAKIEYEVLMFAGVSKFSFR</sequence>
<dbReference type="PANTHER" id="PTHR43861:SF1">
    <property type="entry name" value="TRANS-ACONITATE 2-METHYLTRANSFERASE"/>
    <property type="match status" value="1"/>
</dbReference>
<dbReference type="GO" id="GO:0032259">
    <property type="term" value="P:methylation"/>
    <property type="evidence" value="ECO:0007669"/>
    <property type="project" value="UniProtKB-KW"/>
</dbReference>
<evidence type="ECO:0000256" key="2">
    <source>
        <dbReference type="ARBA" id="ARBA00022679"/>
    </source>
</evidence>
<reference evidence="4" key="2">
    <citation type="submission" date="2023-07" db="EMBL/GenBank/DDBJ databases">
        <authorList>
            <person name="Aydin F."/>
            <person name="Tarhane S."/>
            <person name="Saticioglu I.B."/>
            <person name="Karakaya E."/>
            <person name="Abay S."/>
            <person name="Guran O."/>
            <person name="Bozkurt E."/>
            <person name="Uzum N."/>
            <person name="Olgun K."/>
            <person name="Jablonski D."/>
        </authorList>
    </citation>
    <scope>NUCLEOTIDE SEQUENCE</scope>
    <source>
        <strain evidence="4">Faydin-H75</strain>
    </source>
</reference>
<evidence type="ECO:0000256" key="1">
    <source>
        <dbReference type="ARBA" id="ARBA00022603"/>
    </source>
</evidence>
<dbReference type="Proteomes" id="UP001240777">
    <property type="component" value="Unassembled WGS sequence"/>
</dbReference>
<evidence type="ECO:0000313" key="7">
    <source>
        <dbReference type="Proteomes" id="UP001240777"/>
    </source>
</evidence>
<evidence type="ECO:0000313" key="4">
    <source>
        <dbReference type="EMBL" id="MDO7252958.1"/>
    </source>
</evidence>